<dbReference type="AlphaFoldDB" id="A0A4R2RYP3"/>
<dbReference type="InterPro" id="IPR009912">
    <property type="entry name" value="DUF1451"/>
</dbReference>
<dbReference type="Pfam" id="PF07295">
    <property type="entry name" value="DUF1451"/>
    <property type="match status" value="1"/>
</dbReference>
<keyword evidence="2" id="KW-1185">Reference proteome</keyword>
<evidence type="ECO:0000313" key="1">
    <source>
        <dbReference type="EMBL" id="TCP68199.1"/>
    </source>
</evidence>
<organism evidence="1 2">
    <name type="scientific">Heliophilum fasciatum</name>
    <dbReference type="NCBI Taxonomy" id="35700"/>
    <lineage>
        <taxon>Bacteria</taxon>
        <taxon>Bacillati</taxon>
        <taxon>Bacillota</taxon>
        <taxon>Clostridia</taxon>
        <taxon>Eubacteriales</taxon>
        <taxon>Heliobacteriaceae</taxon>
        <taxon>Heliophilum</taxon>
    </lineage>
</organism>
<dbReference type="EMBL" id="SLXT01000004">
    <property type="protein sequence ID" value="TCP68199.1"/>
    <property type="molecule type" value="Genomic_DNA"/>
</dbReference>
<proteinExistence type="predicted"/>
<accession>A0A4R2RYP3</accession>
<sequence>MAKTGEKPAAGTYKCTKCRFKITVDGATELPICPLCKFDEYVKVD</sequence>
<dbReference type="RefSeq" id="WP_165876288.1">
    <property type="nucleotide sequence ID" value="NZ_JAOQNU010000004.1"/>
</dbReference>
<comment type="caution">
    <text evidence="1">The sequence shown here is derived from an EMBL/GenBank/DDBJ whole genome shotgun (WGS) entry which is preliminary data.</text>
</comment>
<reference evidence="1 2" key="1">
    <citation type="submission" date="2019-03" db="EMBL/GenBank/DDBJ databases">
        <title>Genomic Encyclopedia of Type Strains, Phase IV (KMG-IV): sequencing the most valuable type-strain genomes for metagenomic binning, comparative biology and taxonomic classification.</title>
        <authorList>
            <person name="Goeker M."/>
        </authorList>
    </citation>
    <scope>NUCLEOTIDE SEQUENCE [LARGE SCALE GENOMIC DNA]</scope>
    <source>
        <strain evidence="1 2">DSM 11170</strain>
    </source>
</reference>
<name>A0A4R2RYP3_9FIRM</name>
<evidence type="ECO:0000313" key="2">
    <source>
        <dbReference type="Proteomes" id="UP000294813"/>
    </source>
</evidence>
<protein>
    <submittedName>
        <fullName evidence="1">Zinc ribbon family protein</fullName>
    </submittedName>
</protein>
<dbReference type="Proteomes" id="UP000294813">
    <property type="component" value="Unassembled WGS sequence"/>
</dbReference>
<gene>
    <name evidence="1" type="ORF">EDD73_104102</name>
</gene>